<comment type="caution">
    <text evidence="2">The sequence shown here is derived from an EMBL/GenBank/DDBJ whole genome shotgun (WGS) entry which is preliminary data.</text>
</comment>
<feature type="region of interest" description="Disordered" evidence="1">
    <location>
        <begin position="103"/>
        <end position="198"/>
    </location>
</feature>
<feature type="compositionally biased region" description="Basic and acidic residues" evidence="1">
    <location>
        <begin position="179"/>
        <end position="198"/>
    </location>
</feature>
<accession>A0A120G741</accession>
<evidence type="ECO:0000256" key="1">
    <source>
        <dbReference type="SAM" id="MobiDB-lite"/>
    </source>
</evidence>
<evidence type="ECO:0000313" key="3">
    <source>
        <dbReference type="Proteomes" id="UP000061348"/>
    </source>
</evidence>
<dbReference type="EMBL" id="LCYA01000092">
    <property type="protein sequence ID" value="KWV86669.1"/>
    <property type="molecule type" value="Genomic_DNA"/>
</dbReference>
<dbReference type="Proteomes" id="UP000061348">
    <property type="component" value="Unassembled WGS sequence"/>
</dbReference>
<evidence type="ECO:0000313" key="2">
    <source>
        <dbReference type="EMBL" id="KWV86669.1"/>
    </source>
</evidence>
<dbReference type="AlphaFoldDB" id="A0A120G741"/>
<proteinExistence type="predicted"/>
<name>A0A120G741_PSEFL</name>
<gene>
    <name evidence="2" type="ORF">PFLmoz3_03753</name>
</gene>
<sequence length="220" mass="23779">MAAELARNPDPRCLPGPAADRTLWADVRLPLLHAPGPAPAEQSVDGRHPADHPVRPAPVVRQHLAAEHHHLCPGRAGGPEHAVCLGLSLAKRLPPGALVRGGHGGIQHRHADHSARTARPYPGGATGADRHPVELYLPQWPADEPGPRRAPARHCRNPFQPEPRPGGQQCRNRRQSRVPGEDQPRNPHAHERCAGHDRVAAGHAVVGEATRLCADHPQRR</sequence>
<organism evidence="2 3">
    <name type="scientific">Pseudomonas fluorescens</name>
    <dbReference type="NCBI Taxonomy" id="294"/>
    <lineage>
        <taxon>Bacteria</taxon>
        <taxon>Pseudomonadati</taxon>
        <taxon>Pseudomonadota</taxon>
        <taxon>Gammaproteobacteria</taxon>
        <taxon>Pseudomonadales</taxon>
        <taxon>Pseudomonadaceae</taxon>
        <taxon>Pseudomonas</taxon>
    </lineage>
</organism>
<reference evidence="2 3" key="1">
    <citation type="submission" date="2015-05" db="EMBL/GenBank/DDBJ databases">
        <title>A genomic and transcriptomic approach to investigate the blue pigment phenotype in Pseudomonas fluorescens.</title>
        <authorList>
            <person name="Andreani N.A."/>
            <person name="Cardazzo B."/>
        </authorList>
    </citation>
    <scope>NUCLEOTIDE SEQUENCE [LARGE SCALE GENOMIC DNA]</scope>
    <source>
        <strain evidence="2 3">Ps_22</strain>
    </source>
</reference>
<protein>
    <submittedName>
        <fullName evidence="2">Uncharacterized protein</fullName>
    </submittedName>
</protein>